<evidence type="ECO:0000256" key="2">
    <source>
        <dbReference type="SAM" id="Phobius"/>
    </source>
</evidence>
<gene>
    <name evidence="3" type="ORF">ETD86_10145</name>
</gene>
<dbReference type="AlphaFoldDB" id="A0A5S4FQC6"/>
<dbReference type="Proteomes" id="UP000309128">
    <property type="component" value="Unassembled WGS sequence"/>
</dbReference>
<evidence type="ECO:0000313" key="4">
    <source>
        <dbReference type="Proteomes" id="UP000309128"/>
    </source>
</evidence>
<proteinExistence type="predicted"/>
<feature type="compositionally biased region" description="Low complexity" evidence="1">
    <location>
        <begin position="135"/>
        <end position="154"/>
    </location>
</feature>
<accession>A0A5S4FQC6</accession>
<dbReference type="EMBL" id="VCKY01000024">
    <property type="protein sequence ID" value="TMR22916.1"/>
    <property type="molecule type" value="Genomic_DNA"/>
</dbReference>
<name>A0A5S4FQC6_9ACTN</name>
<comment type="caution">
    <text evidence="3">The sequence shown here is derived from an EMBL/GenBank/DDBJ whole genome shotgun (WGS) entry which is preliminary data.</text>
</comment>
<evidence type="ECO:0000256" key="1">
    <source>
        <dbReference type="SAM" id="MobiDB-lite"/>
    </source>
</evidence>
<keyword evidence="4" id="KW-1185">Reference proteome</keyword>
<sequence length="235" mass="22985">MASASACVDVERGSRRARAVRISTVVAGVLQLAVAAVLAGIPGSSPTLDHVPVPEGYPKEPPPAALSARPATSPIPTPRPDPGRTTALPPSGAPADGREGTPPPDAVRGTPPAVRPASAGEAPPEVRATARPGKAATPVRTTPAETTRAETTPAGKGPATNPKTAIPKGGTAKTPKANGVDKTGTAETPTGRPSATPGGQTGEPPGQADVLGGTSAGKGAQSVQEPGVPPGQAEK</sequence>
<keyword evidence="2" id="KW-0812">Transmembrane</keyword>
<reference evidence="3 4" key="1">
    <citation type="submission" date="2019-05" db="EMBL/GenBank/DDBJ databases">
        <title>Draft genome sequence of Nonomuraea turkmeniaca DSM 43926.</title>
        <authorList>
            <person name="Saricaoglu S."/>
            <person name="Isik K."/>
        </authorList>
    </citation>
    <scope>NUCLEOTIDE SEQUENCE [LARGE SCALE GENOMIC DNA]</scope>
    <source>
        <strain evidence="3 4">DSM 43926</strain>
    </source>
</reference>
<feature type="region of interest" description="Disordered" evidence="1">
    <location>
        <begin position="42"/>
        <end position="235"/>
    </location>
</feature>
<keyword evidence="2" id="KW-1133">Transmembrane helix</keyword>
<dbReference type="RefSeq" id="WP_138665857.1">
    <property type="nucleotide sequence ID" value="NZ_VCKY01000024.1"/>
</dbReference>
<keyword evidence="2" id="KW-0472">Membrane</keyword>
<feature type="transmembrane region" description="Helical" evidence="2">
    <location>
        <begin position="22"/>
        <end position="41"/>
    </location>
</feature>
<protein>
    <submittedName>
        <fullName evidence="3">Uncharacterized protein</fullName>
    </submittedName>
</protein>
<evidence type="ECO:0000313" key="3">
    <source>
        <dbReference type="EMBL" id="TMR22916.1"/>
    </source>
</evidence>
<organism evidence="3 4">
    <name type="scientific">Nonomuraea turkmeniaca</name>
    <dbReference type="NCBI Taxonomy" id="103838"/>
    <lineage>
        <taxon>Bacteria</taxon>
        <taxon>Bacillati</taxon>
        <taxon>Actinomycetota</taxon>
        <taxon>Actinomycetes</taxon>
        <taxon>Streptosporangiales</taxon>
        <taxon>Streptosporangiaceae</taxon>
        <taxon>Nonomuraea</taxon>
    </lineage>
</organism>
<feature type="compositionally biased region" description="Low complexity" evidence="1">
    <location>
        <begin position="196"/>
        <end position="207"/>
    </location>
</feature>